<comment type="caution">
    <text evidence="1">The sequence shown here is derived from an EMBL/GenBank/DDBJ whole genome shotgun (WGS) entry which is preliminary data.</text>
</comment>
<proteinExistence type="predicted"/>
<dbReference type="SUPFAM" id="SSF51182">
    <property type="entry name" value="RmlC-like cupins"/>
    <property type="match status" value="1"/>
</dbReference>
<gene>
    <name evidence="1" type="ORF">ACFOSB_00270</name>
</gene>
<evidence type="ECO:0008006" key="3">
    <source>
        <dbReference type="Google" id="ProtNLM"/>
    </source>
</evidence>
<organism evidence="1 2">
    <name type="scientific">Deinococcus rufus</name>
    <dbReference type="NCBI Taxonomy" id="2136097"/>
    <lineage>
        <taxon>Bacteria</taxon>
        <taxon>Thermotogati</taxon>
        <taxon>Deinococcota</taxon>
        <taxon>Deinococci</taxon>
        <taxon>Deinococcales</taxon>
        <taxon>Deinococcaceae</taxon>
        <taxon>Deinococcus</taxon>
    </lineage>
</organism>
<dbReference type="Proteomes" id="UP001595803">
    <property type="component" value="Unassembled WGS sequence"/>
</dbReference>
<dbReference type="RefSeq" id="WP_322473213.1">
    <property type="nucleotide sequence ID" value="NZ_JBHRZG010000001.1"/>
</dbReference>
<dbReference type="InterPro" id="IPR011051">
    <property type="entry name" value="RmlC_Cupin_sf"/>
</dbReference>
<keyword evidence="2" id="KW-1185">Reference proteome</keyword>
<sequence length="110" mass="11957">MLDSLDAVAAAPEHHIVLFEDDRVRVLDTVIRPGEETAVHTHVWSGVLYVISWSPCVRCDEHGTVMMDSVRDGVSPVPGTAIPAAPIPPHTLKNVGTQDIHVILTEFKTA</sequence>
<dbReference type="EMBL" id="JBHRZG010000001">
    <property type="protein sequence ID" value="MFC3831295.1"/>
    <property type="molecule type" value="Genomic_DNA"/>
</dbReference>
<evidence type="ECO:0000313" key="1">
    <source>
        <dbReference type="EMBL" id="MFC3831295.1"/>
    </source>
</evidence>
<reference evidence="2" key="1">
    <citation type="journal article" date="2019" name="Int. J. Syst. Evol. Microbiol.">
        <title>The Global Catalogue of Microorganisms (GCM) 10K type strain sequencing project: providing services to taxonomists for standard genome sequencing and annotation.</title>
        <authorList>
            <consortium name="The Broad Institute Genomics Platform"/>
            <consortium name="The Broad Institute Genome Sequencing Center for Infectious Disease"/>
            <person name="Wu L."/>
            <person name="Ma J."/>
        </authorList>
    </citation>
    <scope>NUCLEOTIDE SEQUENCE [LARGE SCALE GENOMIC DNA]</scope>
    <source>
        <strain evidence="2">CCTCC AB 2017081</strain>
    </source>
</reference>
<dbReference type="Gene3D" id="2.60.120.10">
    <property type="entry name" value="Jelly Rolls"/>
    <property type="match status" value="1"/>
</dbReference>
<protein>
    <recommendedName>
        <fullName evidence="3">Cupin</fullName>
    </recommendedName>
</protein>
<dbReference type="InterPro" id="IPR014710">
    <property type="entry name" value="RmlC-like_jellyroll"/>
</dbReference>
<name>A0ABV7Z4Z2_9DEIO</name>
<evidence type="ECO:0000313" key="2">
    <source>
        <dbReference type="Proteomes" id="UP001595803"/>
    </source>
</evidence>
<accession>A0ABV7Z4Z2</accession>